<dbReference type="AlphaFoldDB" id="X1G046"/>
<accession>X1G046</accession>
<gene>
    <name evidence="1" type="ORF">S03H2_29708</name>
</gene>
<proteinExistence type="predicted"/>
<comment type="caution">
    <text evidence="1">The sequence shown here is derived from an EMBL/GenBank/DDBJ whole genome shotgun (WGS) entry which is preliminary data.</text>
</comment>
<evidence type="ECO:0000313" key="1">
    <source>
        <dbReference type="EMBL" id="GAH50617.1"/>
    </source>
</evidence>
<name>X1G046_9ZZZZ</name>
<organism evidence="1">
    <name type="scientific">marine sediment metagenome</name>
    <dbReference type="NCBI Taxonomy" id="412755"/>
    <lineage>
        <taxon>unclassified sequences</taxon>
        <taxon>metagenomes</taxon>
        <taxon>ecological metagenomes</taxon>
    </lineage>
</organism>
<reference evidence="1" key="1">
    <citation type="journal article" date="2014" name="Front. Microbiol.">
        <title>High frequency of phylogenetically diverse reductive dehalogenase-homologous genes in deep subseafloor sedimentary metagenomes.</title>
        <authorList>
            <person name="Kawai M."/>
            <person name="Futagami T."/>
            <person name="Toyoda A."/>
            <person name="Takaki Y."/>
            <person name="Nishi S."/>
            <person name="Hori S."/>
            <person name="Arai W."/>
            <person name="Tsubouchi T."/>
            <person name="Morono Y."/>
            <person name="Uchiyama I."/>
            <person name="Ito T."/>
            <person name="Fujiyama A."/>
            <person name="Inagaki F."/>
            <person name="Takami H."/>
        </authorList>
    </citation>
    <scope>NUCLEOTIDE SEQUENCE</scope>
    <source>
        <strain evidence="1">Expedition CK06-06</strain>
    </source>
</reference>
<dbReference type="EMBL" id="BARU01017942">
    <property type="protein sequence ID" value="GAH50617.1"/>
    <property type="molecule type" value="Genomic_DNA"/>
</dbReference>
<sequence>MFEGDGQKLLNELEEKKLTRLFDFNGAYGYTQMLRDQIAGKNNSWAVRWYASAFLRERLTLYPGISLICNIGLDGTGTHCGTSAAFDVKIAQEPISVRPIDIIEKLEVRKAIEDYFRFLKPSLERRILRSIKNYLNNLIKKLK</sequence>
<protein>
    <submittedName>
        <fullName evidence="1">Uncharacterized protein</fullName>
    </submittedName>
</protein>